<evidence type="ECO:0000256" key="1">
    <source>
        <dbReference type="SAM" id="MobiDB-lite"/>
    </source>
</evidence>
<dbReference type="RefSeq" id="WP_246421591.1">
    <property type="nucleotide sequence ID" value="NZ_JACHDS010000001.1"/>
</dbReference>
<dbReference type="GO" id="GO:0005975">
    <property type="term" value="P:carbohydrate metabolic process"/>
    <property type="evidence" value="ECO:0007669"/>
    <property type="project" value="InterPro"/>
</dbReference>
<dbReference type="AlphaFoldDB" id="A0A7X0D4M1"/>
<dbReference type="PANTHER" id="PTHR31616:SF13">
    <property type="entry name" value="GLUCAN 1,4-ALPHA-GLUCOSIDASE"/>
    <property type="match status" value="1"/>
</dbReference>
<feature type="region of interest" description="Disordered" evidence="1">
    <location>
        <begin position="1"/>
        <end position="26"/>
    </location>
</feature>
<name>A0A7X0D4M1_9ACTN</name>
<gene>
    <name evidence="2" type="ORF">HNR23_000991</name>
</gene>
<proteinExistence type="predicted"/>
<dbReference type="Gene3D" id="1.50.10.10">
    <property type="match status" value="1"/>
</dbReference>
<accession>A0A7X0D4M1</accession>
<dbReference type="GO" id="GO:0004553">
    <property type="term" value="F:hydrolase activity, hydrolyzing O-glycosyl compounds"/>
    <property type="evidence" value="ECO:0007669"/>
    <property type="project" value="TreeGrafter"/>
</dbReference>
<protein>
    <recommendedName>
        <fullName evidence="4">Glycoside hydrolase family 15</fullName>
    </recommendedName>
</protein>
<organism evidence="2 3">
    <name type="scientific">Nocardiopsis mwathae</name>
    <dbReference type="NCBI Taxonomy" id="1472723"/>
    <lineage>
        <taxon>Bacteria</taxon>
        <taxon>Bacillati</taxon>
        <taxon>Actinomycetota</taxon>
        <taxon>Actinomycetes</taxon>
        <taxon>Streptosporangiales</taxon>
        <taxon>Nocardiopsidaceae</taxon>
        <taxon>Nocardiopsis</taxon>
    </lineage>
</organism>
<evidence type="ECO:0008006" key="4">
    <source>
        <dbReference type="Google" id="ProtNLM"/>
    </source>
</evidence>
<reference evidence="2 3" key="1">
    <citation type="submission" date="2020-08" db="EMBL/GenBank/DDBJ databases">
        <title>Sequencing the genomes of 1000 actinobacteria strains.</title>
        <authorList>
            <person name="Klenk H.-P."/>
        </authorList>
    </citation>
    <scope>NUCLEOTIDE SEQUENCE [LARGE SCALE GENOMIC DNA]</scope>
    <source>
        <strain evidence="2 3">DSM 46659</strain>
    </source>
</reference>
<dbReference type="EMBL" id="JACHDS010000001">
    <property type="protein sequence ID" value="MBB6170931.1"/>
    <property type="molecule type" value="Genomic_DNA"/>
</dbReference>
<dbReference type="InterPro" id="IPR008928">
    <property type="entry name" value="6-hairpin_glycosidase_sf"/>
</dbReference>
<evidence type="ECO:0000313" key="3">
    <source>
        <dbReference type="Proteomes" id="UP000546642"/>
    </source>
</evidence>
<dbReference type="SUPFAM" id="SSF48208">
    <property type="entry name" value="Six-hairpin glycosidases"/>
    <property type="match status" value="1"/>
</dbReference>
<dbReference type="InterPro" id="IPR012341">
    <property type="entry name" value="6hp_glycosidase-like_sf"/>
</dbReference>
<evidence type="ECO:0000313" key="2">
    <source>
        <dbReference type="EMBL" id="MBB6170931.1"/>
    </source>
</evidence>
<dbReference type="Proteomes" id="UP000546642">
    <property type="component" value="Unassembled WGS sequence"/>
</dbReference>
<comment type="caution">
    <text evidence="2">The sequence shown here is derived from an EMBL/GenBank/DDBJ whole genome shotgun (WGS) entry which is preliminary data.</text>
</comment>
<keyword evidence="3" id="KW-1185">Reference proteome</keyword>
<sequence>MTDGGSEVTAMPEAGSDGAAAPVLGTRGTAWRPETRLYSDGVVIGADGTPVIVPPHSALERVPATGLLAPGGHLSGAAEATDAAVRREREWLGSADVPAAGSPWEDMARTALIDIRTLLHPDGAMVAAASPFWRYVWPRDAAFCVVALALCGLGDAALRVLRYVAAMQEPDGTWQARYLPDGSRRVPDDRGTQLDGIGWTLWAAWLLWHTEPARELAPVVPALTGAAAALDAAVDPASGLPRPSPDYWEKATADVTLGTAAPLLLGARAGARVLHGLGARDAARRCASVEARLGPGIERHFAGEGYPRRRGGGRDASVAFLLPPFAPAAPRPRAAWHRTLAALRLSNGGVRPGEEWPDTATAWTPQLSLFAMTAACLGELGPAARLLDWLDAHRTRLGALPEKVTADGRPAAVAPLALTGASALIALHALDGRPVPVPAAVPPT</sequence>
<dbReference type="PANTHER" id="PTHR31616">
    <property type="entry name" value="TREHALASE"/>
    <property type="match status" value="1"/>
</dbReference>